<dbReference type="RefSeq" id="WP_183464028.1">
    <property type="nucleotide sequence ID" value="NZ_JACHWZ010000044.1"/>
</dbReference>
<organism evidence="2 3">
    <name type="scientific">Microbulbifer rhizosphaerae</name>
    <dbReference type="NCBI Taxonomy" id="1562603"/>
    <lineage>
        <taxon>Bacteria</taxon>
        <taxon>Pseudomonadati</taxon>
        <taxon>Pseudomonadota</taxon>
        <taxon>Gammaproteobacteria</taxon>
        <taxon>Cellvibrionales</taxon>
        <taxon>Microbulbiferaceae</taxon>
        <taxon>Microbulbifer</taxon>
    </lineage>
</organism>
<evidence type="ECO:0000256" key="1">
    <source>
        <dbReference type="SAM" id="SignalP"/>
    </source>
</evidence>
<gene>
    <name evidence="2" type="ORF">FHS09_004528</name>
</gene>
<evidence type="ECO:0008006" key="4">
    <source>
        <dbReference type="Google" id="ProtNLM"/>
    </source>
</evidence>
<feature type="signal peptide" evidence="1">
    <location>
        <begin position="1"/>
        <end position="24"/>
    </location>
</feature>
<evidence type="ECO:0000313" key="2">
    <source>
        <dbReference type="EMBL" id="MBB3063663.1"/>
    </source>
</evidence>
<feature type="chain" id="PRO_5031044839" description="Outer membrane protein beta-barrel domain-containing protein" evidence="1">
    <location>
        <begin position="25"/>
        <end position="201"/>
    </location>
</feature>
<dbReference type="EMBL" id="JACHWZ010000044">
    <property type="protein sequence ID" value="MBB3063663.1"/>
    <property type="molecule type" value="Genomic_DNA"/>
</dbReference>
<keyword evidence="1" id="KW-0732">Signal</keyword>
<dbReference type="InterPro" id="IPR011250">
    <property type="entry name" value="OMP/PagP_B-barrel"/>
</dbReference>
<dbReference type="AlphaFoldDB" id="A0A7W4WGB7"/>
<keyword evidence="3" id="KW-1185">Reference proteome</keyword>
<name>A0A7W4WGB7_9GAMM</name>
<proteinExistence type="predicted"/>
<accession>A0A7W4WGB7</accession>
<dbReference type="Gene3D" id="2.40.160.20">
    <property type="match status" value="1"/>
</dbReference>
<protein>
    <recommendedName>
        <fullName evidence="4">Outer membrane protein beta-barrel domain-containing protein</fullName>
    </recommendedName>
</protein>
<evidence type="ECO:0000313" key="3">
    <source>
        <dbReference type="Proteomes" id="UP000535937"/>
    </source>
</evidence>
<sequence length="201" mass="22045">MNKLITRSLIFFSSLAGSIHYAVAQSEDLNHFYLGNRLGLANSIEISDRGNTAELENDGLAVTYIVGYKLDSNWSFELGMTVLEDFNLGVLVSDDDIDLTGRYLAANYTHFVNDSRFFVRGRGGLIDWEAEAAERSIIFGIDLAPEGAAGPYRNSGVAPLLGAEIGVEFGKWFEWTILGIDAVPSGDAQWTTAHTGFKFSF</sequence>
<comment type="caution">
    <text evidence="2">The sequence shown here is derived from an EMBL/GenBank/DDBJ whole genome shotgun (WGS) entry which is preliminary data.</text>
</comment>
<dbReference type="Proteomes" id="UP000535937">
    <property type="component" value="Unassembled WGS sequence"/>
</dbReference>
<reference evidence="2 3" key="1">
    <citation type="submission" date="2020-08" db="EMBL/GenBank/DDBJ databases">
        <title>Genomic Encyclopedia of Type Strains, Phase III (KMG-III): the genomes of soil and plant-associated and newly described type strains.</title>
        <authorList>
            <person name="Whitman W."/>
        </authorList>
    </citation>
    <scope>NUCLEOTIDE SEQUENCE [LARGE SCALE GENOMIC DNA]</scope>
    <source>
        <strain evidence="2 3">CECT 8799</strain>
    </source>
</reference>
<dbReference type="SUPFAM" id="SSF56925">
    <property type="entry name" value="OMPA-like"/>
    <property type="match status" value="1"/>
</dbReference>